<protein>
    <recommendedName>
        <fullName evidence="5">Pentatricopeptide repeat-containing protein</fullName>
    </recommendedName>
</protein>
<dbReference type="InterPro" id="IPR002885">
    <property type="entry name" value="PPR_rpt"/>
</dbReference>
<dbReference type="Gene3D" id="1.25.40.10">
    <property type="entry name" value="Tetratricopeptide repeat domain"/>
    <property type="match status" value="3"/>
</dbReference>
<evidence type="ECO:0008006" key="5">
    <source>
        <dbReference type="Google" id="ProtNLM"/>
    </source>
</evidence>
<dbReference type="EMBL" id="JAVIJP010000027">
    <property type="protein sequence ID" value="KAL3635173.1"/>
    <property type="molecule type" value="Genomic_DNA"/>
</dbReference>
<sequence length="315" mass="35773">MPYATLVFRQSPNPNIFFFNSMIKGYSLRGPFHESITTFSKMKKPSIRPDEFTFAPLLKARSNLRDLNLGLEVYKELLVLGLKRYGAIRIGAVELFVNCGRMVYANKVFDEVPQRDVIVYNLMIRGFCKFGDVESGLGLFRRPKECCFLEHYDFVSRAKQEGRGCFKTLPRNVGPRELDIGMWAHSYAESSGLYRDFVQVGNAILDFYCKCGELDIALENFNNMPIKNVLSWNSMILGLGLNGKGDHGLELFEEMTGRYCLSPNDSTFVGVLACCIHGGRLQRGWDIFASMVTDYRLKPKLATDVWLIFLAVVVV</sequence>
<dbReference type="InterPro" id="IPR046960">
    <property type="entry name" value="PPR_At4g14850-like_plant"/>
</dbReference>
<dbReference type="Pfam" id="PF01535">
    <property type="entry name" value="PPR"/>
    <property type="match status" value="2"/>
</dbReference>
<reference evidence="4" key="1">
    <citation type="journal article" date="2024" name="IScience">
        <title>Strigolactones Initiate the Formation of Haustorium-like Structures in Castilleja.</title>
        <authorList>
            <person name="Buerger M."/>
            <person name="Peterson D."/>
            <person name="Chory J."/>
        </authorList>
    </citation>
    <scope>NUCLEOTIDE SEQUENCE [LARGE SCALE GENOMIC DNA]</scope>
</reference>
<gene>
    <name evidence="3" type="ORF">CASFOL_019720</name>
</gene>
<dbReference type="Proteomes" id="UP001632038">
    <property type="component" value="Unassembled WGS sequence"/>
</dbReference>
<dbReference type="PANTHER" id="PTHR47926:SF540">
    <property type="entry name" value="PENTATRICOPEPTIDE REPEAT-CONTAINING PROTEIN"/>
    <property type="match status" value="1"/>
</dbReference>
<feature type="repeat" description="PPR" evidence="2">
    <location>
        <begin position="15"/>
        <end position="49"/>
    </location>
</feature>
<dbReference type="Pfam" id="PF12854">
    <property type="entry name" value="PPR_1"/>
    <property type="match status" value="1"/>
</dbReference>
<keyword evidence="1" id="KW-0677">Repeat</keyword>
<dbReference type="AlphaFoldDB" id="A0ABD3CYU0"/>
<comment type="caution">
    <text evidence="3">The sequence shown here is derived from an EMBL/GenBank/DDBJ whole genome shotgun (WGS) entry which is preliminary data.</text>
</comment>
<dbReference type="FunFam" id="1.25.40.10:FF:000031">
    <property type="entry name" value="Pentatricopeptide repeat-containing protein mitochondrial"/>
    <property type="match status" value="1"/>
</dbReference>
<keyword evidence="4" id="KW-1185">Reference proteome</keyword>
<dbReference type="InterPro" id="IPR011990">
    <property type="entry name" value="TPR-like_helical_dom_sf"/>
</dbReference>
<dbReference type="Pfam" id="PF13041">
    <property type="entry name" value="PPR_2"/>
    <property type="match status" value="1"/>
</dbReference>
<name>A0ABD3CYU0_9LAMI</name>
<feature type="repeat" description="PPR" evidence="2">
    <location>
        <begin position="228"/>
        <end position="262"/>
    </location>
</feature>
<evidence type="ECO:0000256" key="2">
    <source>
        <dbReference type="PROSITE-ProRule" id="PRU00708"/>
    </source>
</evidence>
<dbReference type="PROSITE" id="PS51375">
    <property type="entry name" value="PPR"/>
    <property type="match status" value="3"/>
</dbReference>
<dbReference type="PANTHER" id="PTHR47926">
    <property type="entry name" value="PENTATRICOPEPTIDE REPEAT-CONTAINING PROTEIN"/>
    <property type="match status" value="1"/>
</dbReference>
<organism evidence="3 4">
    <name type="scientific">Castilleja foliolosa</name>
    <dbReference type="NCBI Taxonomy" id="1961234"/>
    <lineage>
        <taxon>Eukaryota</taxon>
        <taxon>Viridiplantae</taxon>
        <taxon>Streptophyta</taxon>
        <taxon>Embryophyta</taxon>
        <taxon>Tracheophyta</taxon>
        <taxon>Spermatophyta</taxon>
        <taxon>Magnoliopsida</taxon>
        <taxon>eudicotyledons</taxon>
        <taxon>Gunneridae</taxon>
        <taxon>Pentapetalae</taxon>
        <taxon>asterids</taxon>
        <taxon>lamiids</taxon>
        <taxon>Lamiales</taxon>
        <taxon>Orobanchaceae</taxon>
        <taxon>Pedicularideae</taxon>
        <taxon>Castillejinae</taxon>
        <taxon>Castilleja</taxon>
    </lineage>
</organism>
<accession>A0ABD3CYU0</accession>
<evidence type="ECO:0000313" key="3">
    <source>
        <dbReference type="EMBL" id="KAL3635173.1"/>
    </source>
</evidence>
<proteinExistence type="predicted"/>
<evidence type="ECO:0000256" key="1">
    <source>
        <dbReference type="ARBA" id="ARBA00022737"/>
    </source>
</evidence>
<dbReference type="NCBIfam" id="TIGR00756">
    <property type="entry name" value="PPR"/>
    <property type="match status" value="2"/>
</dbReference>
<feature type="repeat" description="PPR" evidence="2">
    <location>
        <begin position="116"/>
        <end position="150"/>
    </location>
</feature>
<evidence type="ECO:0000313" key="4">
    <source>
        <dbReference type="Proteomes" id="UP001632038"/>
    </source>
</evidence>